<feature type="compositionally biased region" description="Basic and acidic residues" evidence="2">
    <location>
        <begin position="190"/>
        <end position="215"/>
    </location>
</feature>
<sequence length="269" mass="31260">MPCPHSMPLRICFAVVLLLGTIGLSKNSHVRADDDRNDRDQEARMERMHDEKRELEQRVEACIRGARQLGENGNRFAAETLEHAAADMRRELEHLAHRFNVDQHGDHHDPDQHEHGDHEHADHGPENRGPENRGPENHGPNQHGPGHDNPAHEIRQRLQHMQQALEHLHHAGMPDVAHHIQQRIEATARELREHESRHHERDNAPPRVNAPHENRPPGAIPPPQRLIHRPGSPDAVRPEKMHDLTRQIIEMREHLERLTREVQELRERR</sequence>
<dbReference type="RefSeq" id="WP_146519254.1">
    <property type="nucleotide sequence ID" value="NZ_CP151726.1"/>
</dbReference>
<keyword evidence="1" id="KW-0175">Coiled coil</keyword>
<proteinExistence type="predicted"/>
<evidence type="ECO:0000256" key="2">
    <source>
        <dbReference type="SAM" id="MobiDB-lite"/>
    </source>
</evidence>
<organism evidence="3 4">
    <name type="scientific">Stieleria varia</name>
    <dbReference type="NCBI Taxonomy" id="2528005"/>
    <lineage>
        <taxon>Bacteria</taxon>
        <taxon>Pseudomonadati</taxon>
        <taxon>Planctomycetota</taxon>
        <taxon>Planctomycetia</taxon>
        <taxon>Pirellulales</taxon>
        <taxon>Pirellulaceae</taxon>
        <taxon>Stieleria</taxon>
    </lineage>
</organism>
<accession>A0A5C6B1D3</accession>
<feature type="coiled-coil region" evidence="1">
    <location>
        <begin position="241"/>
        <end position="268"/>
    </location>
</feature>
<feature type="region of interest" description="Disordered" evidence="2">
    <location>
        <begin position="190"/>
        <end position="240"/>
    </location>
</feature>
<evidence type="ECO:0000313" key="4">
    <source>
        <dbReference type="Proteomes" id="UP000320176"/>
    </source>
</evidence>
<gene>
    <name evidence="3" type="ORF">Pla52n_18450</name>
</gene>
<name>A0A5C6B1D3_9BACT</name>
<feature type="compositionally biased region" description="Basic and acidic residues" evidence="2">
    <location>
        <begin position="102"/>
        <end position="136"/>
    </location>
</feature>
<keyword evidence="4" id="KW-1185">Reference proteome</keyword>
<reference evidence="3 4" key="1">
    <citation type="submission" date="2019-02" db="EMBL/GenBank/DDBJ databases">
        <title>Deep-cultivation of Planctomycetes and their phenomic and genomic characterization uncovers novel biology.</title>
        <authorList>
            <person name="Wiegand S."/>
            <person name="Jogler M."/>
            <person name="Boedeker C."/>
            <person name="Pinto D."/>
            <person name="Vollmers J."/>
            <person name="Rivas-Marin E."/>
            <person name="Kohn T."/>
            <person name="Peeters S.H."/>
            <person name="Heuer A."/>
            <person name="Rast P."/>
            <person name="Oberbeckmann S."/>
            <person name="Bunk B."/>
            <person name="Jeske O."/>
            <person name="Meyerdierks A."/>
            <person name="Storesund J.E."/>
            <person name="Kallscheuer N."/>
            <person name="Luecker S."/>
            <person name="Lage O.M."/>
            <person name="Pohl T."/>
            <person name="Merkel B.J."/>
            <person name="Hornburger P."/>
            <person name="Mueller R.-W."/>
            <person name="Bruemmer F."/>
            <person name="Labrenz M."/>
            <person name="Spormann A.M."/>
            <person name="Op Den Camp H."/>
            <person name="Overmann J."/>
            <person name="Amann R."/>
            <person name="Jetten M.S.M."/>
            <person name="Mascher T."/>
            <person name="Medema M.H."/>
            <person name="Devos D.P."/>
            <person name="Kaster A.-K."/>
            <person name="Ovreas L."/>
            <person name="Rohde M."/>
            <person name="Galperin M.Y."/>
            <person name="Jogler C."/>
        </authorList>
    </citation>
    <scope>NUCLEOTIDE SEQUENCE [LARGE SCALE GENOMIC DNA]</scope>
    <source>
        <strain evidence="3 4">Pla52n</strain>
    </source>
</reference>
<protein>
    <submittedName>
        <fullName evidence="3">Uncharacterized protein</fullName>
    </submittedName>
</protein>
<dbReference type="AlphaFoldDB" id="A0A5C6B1D3"/>
<evidence type="ECO:0000313" key="3">
    <source>
        <dbReference type="EMBL" id="TWU06125.1"/>
    </source>
</evidence>
<dbReference type="Proteomes" id="UP000320176">
    <property type="component" value="Unassembled WGS sequence"/>
</dbReference>
<evidence type="ECO:0000256" key="1">
    <source>
        <dbReference type="SAM" id="Coils"/>
    </source>
</evidence>
<feature type="coiled-coil region" evidence="1">
    <location>
        <begin position="38"/>
        <end position="98"/>
    </location>
</feature>
<dbReference type="EMBL" id="SJPN01000002">
    <property type="protein sequence ID" value="TWU06125.1"/>
    <property type="molecule type" value="Genomic_DNA"/>
</dbReference>
<comment type="caution">
    <text evidence="3">The sequence shown here is derived from an EMBL/GenBank/DDBJ whole genome shotgun (WGS) entry which is preliminary data.</text>
</comment>
<feature type="region of interest" description="Disordered" evidence="2">
    <location>
        <begin position="102"/>
        <end position="151"/>
    </location>
</feature>